<feature type="domain" description="Cadherin" evidence="9">
    <location>
        <begin position="194"/>
        <end position="261"/>
    </location>
</feature>
<evidence type="ECO:0000256" key="4">
    <source>
        <dbReference type="ARBA" id="ARBA00022837"/>
    </source>
</evidence>
<dbReference type="GO" id="GO:0005509">
    <property type="term" value="F:calcium ion binding"/>
    <property type="evidence" value="ECO:0007669"/>
    <property type="project" value="UniProtKB-UniRule"/>
</dbReference>
<reference evidence="10" key="1">
    <citation type="journal article" date="2019" name="bioRxiv">
        <title>The Genome of the Zebra Mussel, Dreissena polymorpha: A Resource for Invasive Species Research.</title>
        <authorList>
            <person name="McCartney M.A."/>
            <person name="Auch B."/>
            <person name="Kono T."/>
            <person name="Mallez S."/>
            <person name="Zhang Y."/>
            <person name="Obille A."/>
            <person name="Becker A."/>
            <person name="Abrahante J.E."/>
            <person name="Garbe J."/>
            <person name="Badalamenti J.P."/>
            <person name="Herman A."/>
            <person name="Mangelson H."/>
            <person name="Liachko I."/>
            <person name="Sullivan S."/>
            <person name="Sone E.D."/>
            <person name="Koren S."/>
            <person name="Silverstein K.A.T."/>
            <person name="Beckman K.B."/>
            <person name="Gohl D.M."/>
        </authorList>
    </citation>
    <scope>NUCLEOTIDE SEQUENCE</scope>
    <source>
        <strain evidence="10">Duluth1</strain>
        <tissue evidence="10">Whole animal</tissue>
    </source>
</reference>
<dbReference type="GO" id="GO:0005886">
    <property type="term" value="C:plasma membrane"/>
    <property type="evidence" value="ECO:0007669"/>
    <property type="project" value="InterPro"/>
</dbReference>
<gene>
    <name evidence="10" type="ORF">DPMN_004362</name>
</gene>
<dbReference type="SUPFAM" id="SSF49313">
    <property type="entry name" value="Cadherin-like"/>
    <property type="match status" value="3"/>
</dbReference>
<comment type="subcellular location">
    <subcellularLocation>
        <location evidence="1">Membrane</location>
    </subcellularLocation>
</comment>
<evidence type="ECO:0000256" key="5">
    <source>
        <dbReference type="ARBA" id="ARBA00022889"/>
    </source>
</evidence>
<keyword evidence="6" id="KW-1133">Transmembrane helix</keyword>
<name>A0A9D4MQ40_DREPO</name>
<feature type="domain" description="Cadherin" evidence="9">
    <location>
        <begin position="1"/>
        <end position="88"/>
    </location>
</feature>
<dbReference type="InterPro" id="IPR002126">
    <property type="entry name" value="Cadherin-like_dom"/>
</dbReference>
<keyword evidence="5" id="KW-0130">Cell adhesion</keyword>
<dbReference type="AlphaFoldDB" id="A0A9D4MQ40"/>
<dbReference type="EMBL" id="JAIWYP010000001">
    <property type="protein sequence ID" value="KAH3880448.1"/>
    <property type="molecule type" value="Genomic_DNA"/>
</dbReference>
<sequence length="263" mass="27730">MTATDSDKGGHGDIRYYIRNGNTGVAFSINPFTGNIYVANVLDFDVAPTSYTLRLEAEDTASTQTDTRTGTVTLIIVLTDSNDHTPLFTQDLYTTTLDENVANPTSVLTVLASDDDTGSNGAITYSVVGGTGSILFSVHATTGVISTQATIDYEANIEYDLIVKAVDGGTAPLSATCFVRIAINDLNDNSPKFPAAHITVEITESTPIGTSVVTAVATDVDSLTNNNNVVVYSINPSSSKFIVNPSTGVITTNDALDRESQAR</sequence>
<keyword evidence="7" id="KW-0472">Membrane</keyword>
<evidence type="ECO:0000256" key="3">
    <source>
        <dbReference type="ARBA" id="ARBA00022737"/>
    </source>
</evidence>
<dbReference type="CDD" id="cd11304">
    <property type="entry name" value="Cadherin_repeat"/>
    <property type="match status" value="3"/>
</dbReference>
<comment type="caution">
    <text evidence="10">The sequence shown here is derived from an EMBL/GenBank/DDBJ whole genome shotgun (WGS) entry which is preliminary data.</text>
</comment>
<keyword evidence="2" id="KW-0812">Transmembrane</keyword>
<keyword evidence="4 8" id="KW-0106">Calcium</keyword>
<evidence type="ECO:0000256" key="2">
    <source>
        <dbReference type="ARBA" id="ARBA00022692"/>
    </source>
</evidence>
<dbReference type="GO" id="GO:0007156">
    <property type="term" value="P:homophilic cell adhesion via plasma membrane adhesion molecules"/>
    <property type="evidence" value="ECO:0007669"/>
    <property type="project" value="InterPro"/>
</dbReference>
<reference evidence="10" key="2">
    <citation type="submission" date="2020-11" db="EMBL/GenBank/DDBJ databases">
        <authorList>
            <person name="McCartney M.A."/>
            <person name="Auch B."/>
            <person name="Kono T."/>
            <person name="Mallez S."/>
            <person name="Becker A."/>
            <person name="Gohl D.M."/>
            <person name="Silverstein K.A.T."/>
            <person name="Koren S."/>
            <person name="Bechman K.B."/>
            <person name="Herman A."/>
            <person name="Abrahante J.E."/>
            <person name="Garbe J."/>
        </authorList>
    </citation>
    <scope>NUCLEOTIDE SEQUENCE</scope>
    <source>
        <strain evidence="10">Duluth1</strain>
        <tissue evidence="10">Whole animal</tissue>
    </source>
</reference>
<keyword evidence="11" id="KW-1185">Reference proteome</keyword>
<dbReference type="PROSITE" id="PS00232">
    <property type="entry name" value="CADHERIN_1"/>
    <property type="match status" value="1"/>
</dbReference>
<dbReference type="PROSITE" id="PS50268">
    <property type="entry name" value="CADHERIN_2"/>
    <property type="match status" value="3"/>
</dbReference>
<evidence type="ECO:0000256" key="1">
    <source>
        <dbReference type="ARBA" id="ARBA00004370"/>
    </source>
</evidence>
<dbReference type="Gene3D" id="2.60.40.60">
    <property type="entry name" value="Cadherins"/>
    <property type="match status" value="3"/>
</dbReference>
<dbReference type="InterPro" id="IPR020894">
    <property type="entry name" value="Cadherin_CS"/>
</dbReference>
<dbReference type="Proteomes" id="UP000828390">
    <property type="component" value="Unassembled WGS sequence"/>
</dbReference>
<dbReference type="PANTHER" id="PTHR24025:SF28">
    <property type="entry name" value="PUTATIVE-RELATED"/>
    <property type="match status" value="1"/>
</dbReference>
<evidence type="ECO:0000259" key="9">
    <source>
        <dbReference type="PROSITE" id="PS50268"/>
    </source>
</evidence>
<dbReference type="GO" id="GO:0005911">
    <property type="term" value="C:cell-cell junction"/>
    <property type="evidence" value="ECO:0007669"/>
    <property type="project" value="TreeGrafter"/>
</dbReference>
<organism evidence="10 11">
    <name type="scientific">Dreissena polymorpha</name>
    <name type="common">Zebra mussel</name>
    <name type="synonym">Mytilus polymorpha</name>
    <dbReference type="NCBI Taxonomy" id="45954"/>
    <lineage>
        <taxon>Eukaryota</taxon>
        <taxon>Metazoa</taxon>
        <taxon>Spiralia</taxon>
        <taxon>Lophotrochozoa</taxon>
        <taxon>Mollusca</taxon>
        <taxon>Bivalvia</taxon>
        <taxon>Autobranchia</taxon>
        <taxon>Heteroconchia</taxon>
        <taxon>Euheterodonta</taxon>
        <taxon>Imparidentia</taxon>
        <taxon>Neoheterodontei</taxon>
        <taxon>Myida</taxon>
        <taxon>Dreissenoidea</taxon>
        <taxon>Dreissenidae</taxon>
        <taxon>Dreissena</taxon>
    </lineage>
</organism>
<evidence type="ECO:0000256" key="6">
    <source>
        <dbReference type="ARBA" id="ARBA00022989"/>
    </source>
</evidence>
<proteinExistence type="predicted"/>
<accession>A0A9D4MQ40</accession>
<dbReference type="PANTHER" id="PTHR24025">
    <property type="entry name" value="DESMOGLEIN FAMILY MEMBER"/>
    <property type="match status" value="1"/>
</dbReference>
<evidence type="ECO:0000256" key="8">
    <source>
        <dbReference type="PROSITE-ProRule" id="PRU00043"/>
    </source>
</evidence>
<dbReference type="InterPro" id="IPR050971">
    <property type="entry name" value="Cadherin-domain_protein"/>
</dbReference>
<dbReference type="InterPro" id="IPR015919">
    <property type="entry name" value="Cadherin-like_sf"/>
</dbReference>
<feature type="domain" description="Cadherin" evidence="9">
    <location>
        <begin position="89"/>
        <end position="193"/>
    </location>
</feature>
<dbReference type="FunFam" id="2.60.40.60:FF:000020">
    <property type="entry name" value="Dachsous cadherin-related 1b"/>
    <property type="match status" value="1"/>
</dbReference>
<evidence type="ECO:0000313" key="10">
    <source>
        <dbReference type="EMBL" id="KAH3880448.1"/>
    </source>
</evidence>
<protein>
    <recommendedName>
        <fullName evidence="9">Cadherin domain-containing protein</fullName>
    </recommendedName>
</protein>
<evidence type="ECO:0000313" key="11">
    <source>
        <dbReference type="Proteomes" id="UP000828390"/>
    </source>
</evidence>
<evidence type="ECO:0000256" key="7">
    <source>
        <dbReference type="ARBA" id="ARBA00023136"/>
    </source>
</evidence>
<dbReference type="Pfam" id="PF00028">
    <property type="entry name" value="Cadherin"/>
    <property type="match status" value="3"/>
</dbReference>
<keyword evidence="3" id="KW-0677">Repeat</keyword>
<dbReference type="SMART" id="SM00112">
    <property type="entry name" value="CA"/>
    <property type="match status" value="2"/>
</dbReference>
<dbReference type="PRINTS" id="PR00205">
    <property type="entry name" value="CADHERIN"/>
</dbReference>